<organism evidence="6 7">
    <name type="scientific">Pollutimonas bauzanensis</name>
    <dbReference type="NCBI Taxonomy" id="658167"/>
    <lineage>
        <taxon>Bacteria</taxon>
        <taxon>Pseudomonadati</taxon>
        <taxon>Pseudomonadota</taxon>
        <taxon>Betaproteobacteria</taxon>
        <taxon>Burkholderiales</taxon>
        <taxon>Alcaligenaceae</taxon>
        <taxon>Pollutimonas</taxon>
    </lineage>
</organism>
<name>A0A1M5YZG4_9BURK</name>
<dbReference type="SUPFAM" id="SSF53850">
    <property type="entry name" value="Periplasmic binding protein-like II"/>
    <property type="match status" value="1"/>
</dbReference>
<dbReference type="PRINTS" id="PR00039">
    <property type="entry name" value="HTHLYSR"/>
</dbReference>
<accession>A0A1M5YZG4</accession>
<dbReference type="AlphaFoldDB" id="A0A1M5YZG4"/>
<dbReference type="SUPFAM" id="SSF46785">
    <property type="entry name" value="Winged helix' DNA-binding domain"/>
    <property type="match status" value="1"/>
</dbReference>
<dbReference type="GO" id="GO:0000976">
    <property type="term" value="F:transcription cis-regulatory region binding"/>
    <property type="evidence" value="ECO:0007669"/>
    <property type="project" value="TreeGrafter"/>
</dbReference>
<dbReference type="Gene3D" id="1.10.10.10">
    <property type="entry name" value="Winged helix-like DNA-binding domain superfamily/Winged helix DNA-binding domain"/>
    <property type="match status" value="1"/>
</dbReference>
<dbReference type="GO" id="GO:0003700">
    <property type="term" value="F:DNA-binding transcription factor activity"/>
    <property type="evidence" value="ECO:0007669"/>
    <property type="project" value="InterPro"/>
</dbReference>
<dbReference type="InterPro" id="IPR036388">
    <property type="entry name" value="WH-like_DNA-bd_sf"/>
</dbReference>
<comment type="similarity">
    <text evidence="1">Belongs to the LysR transcriptional regulatory family.</text>
</comment>
<dbReference type="InterPro" id="IPR000847">
    <property type="entry name" value="LysR_HTH_N"/>
</dbReference>
<dbReference type="RefSeq" id="WP_073105921.1">
    <property type="nucleotide sequence ID" value="NZ_FQXE01000011.1"/>
</dbReference>
<dbReference type="STRING" id="658167.SAMN04488135_111111"/>
<dbReference type="InterPro" id="IPR005119">
    <property type="entry name" value="LysR_subst-bd"/>
</dbReference>
<gene>
    <name evidence="6" type="ORF">SAMN04488135_111111</name>
</gene>
<evidence type="ECO:0000256" key="1">
    <source>
        <dbReference type="ARBA" id="ARBA00009437"/>
    </source>
</evidence>
<dbReference type="Gene3D" id="3.40.190.290">
    <property type="match status" value="1"/>
</dbReference>
<sequence>MRRYTVRQLDTFLEIARAGSVSKAAARLHVTQPAVSMQLRQLEEALGVPLVETVGRNIRLTDAGREVEQIALAAVAQLRQLDDTAADLRGLRRGKIDLGIVGTAKYFVPMLLVHFRKHYPGIDIALQIHNREHMLNLLQRNELDLVIMGSVPATLDCVSAVFATNPLGIVSAPGHVLSRRKQAPLDILNDVDFVVREKGSGTRVAMERLLADNHITPRIVMEMPSNESIKQAVMAGMGLTFLSLRTVRRELAAGHLALLDIKGLPLVRNWHVAHLRSKRLAPAALMFKEFLVSSAAPLINTWA</sequence>
<evidence type="ECO:0000313" key="6">
    <source>
        <dbReference type="EMBL" id="SHI17365.1"/>
    </source>
</evidence>
<evidence type="ECO:0000256" key="2">
    <source>
        <dbReference type="ARBA" id="ARBA00023015"/>
    </source>
</evidence>
<keyword evidence="3" id="KW-0238">DNA-binding</keyword>
<dbReference type="OrthoDB" id="9785745at2"/>
<dbReference type="InterPro" id="IPR036390">
    <property type="entry name" value="WH_DNA-bd_sf"/>
</dbReference>
<keyword evidence="4" id="KW-0804">Transcription</keyword>
<evidence type="ECO:0000256" key="3">
    <source>
        <dbReference type="ARBA" id="ARBA00023125"/>
    </source>
</evidence>
<protein>
    <submittedName>
        <fullName evidence="6">Transcriptional regulator, LysR family</fullName>
    </submittedName>
</protein>
<keyword evidence="7" id="KW-1185">Reference proteome</keyword>
<dbReference type="Pfam" id="PF03466">
    <property type="entry name" value="LysR_substrate"/>
    <property type="match status" value="1"/>
</dbReference>
<dbReference type="EMBL" id="FQXE01000011">
    <property type="protein sequence ID" value="SHI17365.1"/>
    <property type="molecule type" value="Genomic_DNA"/>
</dbReference>
<dbReference type="PANTHER" id="PTHR30126">
    <property type="entry name" value="HTH-TYPE TRANSCRIPTIONAL REGULATOR"/>
    <property type="match status" value="1"/>
</dbReference>
<feature type="domain" description="HTH lysR-type" evidence="5">
    <location>
        <begin position="4"/>
        <end position="61"/>
    </location>
</feature>
<evidence type="ECO:0000313" key="7">
    <source>
        <dbReference type="Proteomes" id="UP000184226"/>
    </source>
</evidence>
<dbReference type="PROSITE" id="PS50931">
    <property type="entry name" value="HTH_LYSR"/>
    <property type="match status" value="1"/>
</dbReference>
<evidence type="ECO:0000259" key="5">
    <source>
        <dbReference type="PROSITE" id="PS50931"/>
    </source>
</evidence>
<dbReference type="PANTHER" id="PTHR30126:SF5">
    <property type="entry name" value="HTH-TYPE TRANSCRIPTIONAL ACTIVATOR CMPR"/>
    <property type="match status" value="1"/>
</dbReference>
<dbReference type="FunFam" id="1.10.10.10:FF:000001">
    <property type="entry name" value="LysR family transcriptional regulator"/>
    <property type="match status" value="1"/>
</dbReference>
<dbReference type="Pfam" id="PF00126">
    <property type="entry name" value="HTH_1"/>
    <property type="match status" value="1"/>
</dbReference>
<dbReference type="Proteomes" id="UP000184226">
    <property type="component" value="Unassembled WGS sequence"/>
</dbReference>
<proteinExistence type="inferred from homology"/>
<evidence type="ECO:0000256" key="4">
    <source>
        <dbReference type="ARBA" id="ARBA00023163"/>
    </source>
</evidence>
<keyword evidence="2" id="KW-0805">Transcription regulation</keyword>
<reference evidence="6 7" key="1">
    <citation type="submission" date="2016-11" db="EMBL/GenBank/DDBJ databases">
        <authorList>
            <person name="Jaros S."/>
            <person name="Januszkiewicz K."/>
            <person name="Wedrychowicz H."/>
        </authorList>
    </citation>
    <scope>NUCLEOTIDE SEQUENCE [LARGE SCALE GENOMIC DNA]</scope>
    <source>
        <strain evidence="6 7">CGMCC 1.10190</strain>
    </source>
</reference>